<feature type="compositionally biased region" description="Basic and acidic residues" evidence="1">
    <location>
        <begin position="24"/>
        <end position="36"/>
    </location>
</feature>
<name>A0ABQ4BQZ7_9ACTN</name>
<accession>A0ABQ4BQZ7</accession>
<reference evidence="2 3" key="1">
    <citation type="submission" date="2021-01" db="EMBL/GenBank/DDBJ databases">
        <title>Whole genome shotgun sequence of Actinoplanes palleronii NBRC 14916.</title>
        <authorList>
            <person name="Komaki H."/>
            <person name="Tamura T."/>
        </authorList>
    </citation>
    <scope>NUCLEOTIDE SEQUENCE [LARGE SCALE GENOMIC DNA]</scope>
    <source>
        <strain evidence="2 3">NBRC 14916</strain>
    </source>
</reference>
<gene>
    <name evidence="2" type="ORF">Apa02nite_087780</name>
</gene>
<evidence type="ECO:0000256" key="1">
    <source>
        <dbReference type="SAM" id="MobiDB-lite"/>
    </source>
</evidence>
<feature type="region of interest" description="Disordered" evidence="1">
    <location>
        <begin position="1"/>
        <end position="46"/>
    </location>
</feature>
<protein>
    <submittedName>
        <fullName evidence="2">Uncharacterized protein</fullName>
    </submittedName>
</protein>
<organism evidence="2 3">
    <name type="scientific">Actinoplanes palleronii</name>
    <dbReference type="NCBI Taxonomy" id="113570"/>
    <lineage>
        <taxon>Bacteria</taxon>
        <taxon>Bacillati</taxon>
        <taxon>Actinomycetota</taxon>
        <taxon>Actinomycetes</taxon>
        <taxon>Micromonosporales</taxon>
        <taxon>Micromonosporaceae</taxon>
        <taxon>Actinoplanes</taxon>
    </lineage>
</organism>
<evidence type="ECO:0000313" key="3">
    <source>
        <dbReference type="Proteomes" id="UP000624709"/>
    </source>
</evidence>
<feature type="region of interest" description="Disordered" evidence="1">
    <location>
        <begin position="84"/>
        <end position="104"/>
    </location>
</feature>
<dbReference type="Proteomes" id="UP000624709">
    <property type="component" value="Unassembled WGS sequence"/>
</dbReference>
<evidence type="ECO:0000313" key="2">
    <source>
        <dbReference type="EMBL" id="GIE72670.1"/>
    </source>
</evidence>
<dbReference type="EMBL" id="BOMS01000152">
    <property type="protein sequence ID" value="GIE72670.1"/>
    <property type="molecule type" value="Genomic_DNA"/>
</dbReference>
<proteinExistence type="predicted"/>
<sequence length="104" mass="10827">MGAGAGDSSACRHWNGKPDQATADAHDGSSPIDKDSLGQGRCGRTGGMRELSSLVQAGRGLRKCGGRLPEAEDGRSEWAWLAPADPGDADAVSKHAEQPPLLQY</sequence>
<keyword evidence="3" id="KW-1185">Reference proteome</keyword>
<comment type="caution">
    <text evidence="2">The sequence shown here is derived from an EMBL/GenBank/DDBJ whole genome shotgun (WGS) entry which is preliminary data.</text>
</comment>